<dbReference type="Proteomes" id="UP001204851">
    <property type="component" value="Unassembled WGS sequence"/>
</dbReference>
<dbReference type="InterPro" id="IPR052698">
    <property type="entry name" value="MoCofactor_Util/Proc"/>
</dbReference>
<dbReference type="NCBIfam" id="TIGR02964">
    <property type="entry name" value="xanthine_xdhC"/>
    <property type="match status" value="1"/>
</dbReference>
<sequence>MSAHDTRDPDAATARTALASGQPTLLVEVVSARGSVPRGVGTRMLVGAEGVRGTIGGGHLEWQVLQRAQALLAQGGAPAAGWPLDWPVALGPSLGQCCGGALTLRLSPLDAAAVAAWTDPPVRLRLQLHGAGHVGRAIVHLLADLPCEVLWVDERDKEFPSEPSPPHIARLVSEQAEAEVALGRPGDAYLVLTHRHDLDLRIVEAILRRGDFGFCGLIGSATKRARFEHRLRERGIPASSLSRLTSPIGLPGLSGKEPAVIALSVVAQLLQRTSG</sequence>
<dbReference type="RefSeq" id="WP_252771114.1">
    <property type="nucleotide sequence ID" value="NZ_JAMXMC010000010.1"/>
</dbReference>
<dbReference type="Pfam" id="PF02625">
    <property type="entry name" value="XdhC_CoxI"/>
    <property type="match status" value="1"/>
</dbReference>
<dbReference type="InterPro" id="IPR003777">
    <property type="entry name" value="XdhC_CoxI"/>
</dbReference>
<proteinExistence type="predicted"/>
<dbReference type="Pfam" id="PF13478">
    <property type="entry name" value="XdhC_C"/>
    <property type="match status" value="1"/>
</dbReference>
<keyword evidence="4" id="KW-1185">Reference proteome</keyword>
<organism evidence="3 4">
    <name type="scientific">Ideonella oryzae</name>
    <dbReference type="NCBI Taxonomy" id="2937441"/>
    <lineage>
        <taxon>Bacteria</taxon>
        <taxon>Pseudomonadati</taxon>
        <taxon>Pseudomonadota</taxon>
        <taxon>Betaproteobacteria</taxon>
        <taxon>Burkholderiales</taxon>
        <taxon>Sphaerotilaceae</taxon>
        <taxon>Ideonella</taxon>
    </lineage>
</organism>
<accession>A0ABT1BQI7</accession>
<evidence type="ECO:0000313" key="3">
    <source>
        <dbReference type="EMBL" id="MCO5978500.1"/>
    </source>
</evidence>
<evidence type="ECO:0000259" key="2">
    <source>
        <dbReference type="Pfam" id="PF13478"/>
    </source>
</evidence>
<feature type="domain" description="XdhC Rossmann" evidence="2">
    <location>
        <begin position="126"/>
        <end position="269"/>
    </location>
</feature>
<dbReference type="PANTHER" id="PTHR30388:SF6">
    <property type="entry name" value="XANTHINE DEHYDROGENASE SUBUNIT A-RELATED"/>
    <property type="match status" value="1"/>
</dbReference>
<evidence type="ECO:0000313" key="4">
    <source>
        <dbReference type="Proteomes" id="UP001204851"/>
    </source>
</evidence>
<feature type="domain" description="XdhC- CoxI" evidence="1">
    <location>
        <begin position="18"/>
        <end position="76"/>
    </location>
</feature>
<dbReference type="Gene3D" id="3.40.50.720">
    <property type="entry name" value="NAD(P)-binding Rossmann-like Domain"/>
    <property type="match status" value="1"/>
</dbReference>
<gene>
    <name evidence="3" type="primary">xdhC</name>
    <name evidence="3" type="ORF">M0L44_17525</name>
</gene>
<dbReference type="InterPro" id="IPR014308">
    <property type="entry name" value="Xanthine_DH_XdhC"/>
</dbReference>
<name>A0ABT1BQI7_9BURK</name>
<dbReference type="InterPro" id="IPR027051">
    <property type="entry name" value="XdhC_Rossmann_dom"/>
</dbReference>
<dbReference type="EMBL" id="JAMXMC010000010">
    <property type="protein sequence ID" value="MCO5978500.1"/>
    <property type="molecule type" value="Genomic_DNA"/>
</dbReference>
<dbReference type="PANTHER" id="PTHR30388">
    <property type="entry name" value="ALDEHYDE OXIDOREDUCTASE MOLYBDENUM COFACTOR ASSEMBLY PROTEIN"/>
    <property type="match status" value="1"/>
</dbReference>
<reference evidence="3 4" key="1">
    <citation type="submission" date="2022-06" db="EMBL/GenBank/DDBJ databases">
        <title>Ideonella sp. NS12-5 Genome sequencing and assembly.</title>
        <authorList>
            <person name="Jung Y."/>
        </authorList>
    </citation>
    <scope>NUCLEOTIDE SEQUENCE [LARGE SCALE GENOMIC DNA]</scope>
    <source>
        <strain evidence="3 4">NS12-5</strain>
    </source>
</reference>
<evidence type="ECO:0000259" key="1">
    <source>
        <dbReference type="Pfam" id="PF02625"/>
    </source>
</evidence>
<comment type="caution">
    <text evidence="3">The sequence shown here is derived from an EMBL/GenBank/DDBJ whole genome shotgun (WGS) entry which is preliminary data.</text>
</comment>
<protein>
    <submittedName>
        <fullName evidence="3">Xanthine dehydrogenase accessory protein XdhC</fullName>
    </submittedName>
</protein>